<dbReference type="GO" id="GO:0016791">
    <property type="term" value="F:phosphatase activity"/>
    <property type="evidence" value="ECO:0007669"/>
    <property type="project" value="TreeGrafter"/>
</dbReference>
<evidence type="ECO:0000313" key="2">
    <source>
        <dbReference type="Proteomes" id="UP000286773"/>
    </source>
</evidence>
<dbReference type="NCBIfam" id="NF007806">
    <property type="entry name" value="PRK10513.1"/>
    <property type="match status" value="1"/>
</dbReference>
<reference evidence="1 2" key="1">
    <citation type="submission" date="2017-05" db="EMBL/GenBank/DDBJ databases">
        <title>Vagococcus spp. assemblies.</title>
        <authorList>
            <person name="Gulvik C.A."/>
        </authorList>
    </citation>
    <scope>NUCLEOTIDE SEQUENCE [LARGE SCALE GENOMIC DNA]</scope>
    <source>
        <strain evidence="1 2">LMG 24798</strain>
    </source>
</reference>
<dbReference type="NCBIfam" id="TIGR00099">
    <property type="entry name" value="Cof-subfamily"/>
    <property type="match status" value="1"/>
</dbReference>
<dbReference type="PANTHER" id="PTHR10000">
    <property type="entry name" value="PHOSPHOSERINE PHOSPHATASE"/>
    <property type="match status" value="1"/>
</dbReference>
<proteinExistence type="predicted"/>
<name>A0A430AS96_9ENTE</name>
<dbReference type="Proteomes" id="UP000286773">
    <property type="component" value="Unassembled WGS sequence"/>
</dbReference>
<sequence length="268" mass="29537">MSIKMIAIDIDGTLLNSQHQLTDKVKHTLQQKSAEGVKIVLATGRPTIGTHHVVQQLGFNTDDNFIISYNGSLVSSAGSKKTYVKHGLTYDDFLEIEVLSRAIGVHLHFQDQQTMYTCNRDISPYTVHEAFLTRIPLVYRTVEEITPEIDIIKAMFIDHQDVLDAAAKKIPAAFKEKFTTVKSAPFFLEVLNPLASKGNAVRELAGKLNIQPSEIMSLGDNENDLSMIEFAGIGVAMGNGLDSVKEIADKITLSNDEDGVAYAIDKWA</sequence>
<dbReference type="PANTHER" id="PTHR10000:SF8">
    <property type="entry name" value="HAD SUPERFAMILY HYDROLASE-LIKE, TYPE 3"/>
    <property type="match status" value="1"/>
</dbReference>
<dbReference type="InterPro" id="IPR023214">
    <property type="entry name" value="HAD_sf"/>
</dbReference>
<dbReference type="GO" id="GO:0005829">
    <property type="term" value="C:cytosol"/>
    <property type="evidence" value="ECO:0007669"/>
    <property type="project" value="TreeGrafter"/>
</dbReference>
<dbReference type="InterPro" id="IPR036412">
    <property type="entry name" value="HAD-like_sf"/>
</dbReference>
<dbReference type="AlphaFoldDB" id="A0A430AS96"/>
<dbReference type="SFLD" id="SFLDS00003">
    <property type="entry name" value="Haloacid_Dehalogenase"/>
    <property type="match status" value="1"/>
</dbReference>
<dbReference type="SFLD" id="SFLDG01144">
    <property type="entry name" value="C2.B.4:_PGP_Like"/>
    <property type="match status" value="1"/>
</dbReference>
<dbReference type="Gene3D" id="3.30.1240.10">
    <property type="match status" value="1"/>
</dbReference>
<organism evidence="1 2">
    <name type="scientific">Vagococcus acidifermentans</name>
    <dbReference type="NCBI Taxonomy" id="564710"/>
    <lineage>
        <taxon>Bacteria</taxon>
        <taxon>Bacillati</taxon>
        <taxon>Bacillota</taxon>
        <taxon>Bacilli</taxon>
        <taxon>Lactobacillales</taxon>
        <taxon>Enterococcaceae</taxon>
        <taxon>Vagococcus</taxon>
    </lineage>
</organism>
<comment type="caution">
    <text evidence="1">The sequence shown here is derived from an EMBL/GenBank/DDBJ whole genome shotgun (WGS) entry which is preliminary data.</text>
</comment>
<accession>A0A430AS96</accession>
<dbReference type="Gene3D" id="3.40.50.1000">
    <property type="entry name" value="HAD superfamily/HAD-like"/>
    <property type="match status" value="1"/>
</dbReference>
<dbReference type="InterPro" id="IPR000150">
    <property type="entry name" value="Cof"/>
</dbReference>
<dbReference type="RefSeq" id="WP_126814080.1">
    <property type="nucleotide sequence ID" value="NZ_NGKC01000010.1"/>
</dbReference>
<dbReference type="SFLD" id="SFLDG01140">
    <property type="entry name" value="C2.B:_Phosphomannomutase_and_P"/>
    <property type="match status" value="1"/>
</dbReference>
<dbReference type="NCBIfam" id="TIGR01484">
    <property type="entry name" value="HAD-SF-IIB"/>
    <property type="match status" value="1"/>
</dbReference>
<evidence type="ECO:0000313" key="1">
    <source>
        <dbReference type="EMBL" id="RSU10931.1"/>
    </source>
</evidence>
<dbReference type="EMBL" id="NGKC01000010">
    <property type="protein sequence ID" value="RSU10931.1"/>
    <property type="molecule type" value="Genomic_DNA"/>
</dbReference>
<dbReference type="OrthoDB" id="9790031at2"/>
<protein>
    <submittedName>
        <fullName evidence="1">Sugar-phosphatase</fullName>
    </submittedName>
</protein>
<gene>
    <name evidence="1" type="ORF">CBF27_09570</name>
</gene>
<dbReference type="PROSITE" id="PS01229">
    <property type="entry name" value="COF_2"/>
    <property type="match status" value="1"/>
</dbReference>
<keyword evidence="2" id="KW-1185">Reference proteome</keyword>
<dbReference type="Pfam" id="PF08282">
    <property type="entry name" value="Hydrolase_3"/>
    <property type="match status" value="1"/>
</dbReference>
<dbReference type="InterPro" id="IPR006379">
    <property type="entry name" value="HAD-SF_hydro_IIB"/>
</dbReference>
<dbReference type="GO" id="GO:0000287">
    <property type="term" value="F:magnesium ion binding"/>
    <property type="evidence" value="ECO:0007669"/>
    <property type="project" value="TreeGrafter"/>
</dbReference>
<dbReference type="CDD" id="cd07516">
    <property type="entry name" value="HAD_Pase"/>
    <property type="match status" value="1"/>
</dbReference>
<dbReference type="SUPFAM" id="SSF56784">
    <property type="entry name" value="HAD-like"/>
    <property type="match status" value="1"/>
</dbReference>